<dbReference type="PANTHER" id="PTHR40087:SF1">
    <property type="entry name" value="PHENOLIC ACID DECARBOXYLASE PADC"/>
    <property type="match status" value="1"/>
</dbReference>
<dbReference type="InterPro" id="IPR008729">
    <property type="entry name" value="PA_de_COase"/>
</dbReference>
<dbReference type="InterPro" id="IPR012674">
    <property type="entry name" value="Calycin"/>
</dbReference>
<dbReference type="Gene3D" id="2.40.128.20">
    <property type="match status" value="1"/>
</dbReference>
<organism evidence="1 2">
    <name type="scientific">Rhizoctonia solani</name>
    <dbReference type="NCBI Taxonomy" id="456999"/>
    <lineage>
        <taxon>Eukaryota</taxon>
        <taxon>Fungi</taxon>
        <taxon>Dikarya</taxon>
        <taxon>Basidiomycota</taxon>
        <taxon>Agaricomycotina</taxon>
        <taxon>Agaricomycetes</taxon>
        <taxon>Cantharellales</taxon>
        <taxon>Ceratobasidiaceae</taxon>
        <taxon>Rhizoctonia</taxon>
    </lineage>
</organism>
<dbReference type="GO" id="GO:0016831">
    <property type="term" value="F:carboxy-lyase activity"/>
    <property type="evidence" value="ECO:0007669"/>
    <property type="project" value="InterPro"/>
</dbReference>
<dbReference type="PANTHER" id="PTHR40087">
    <property type="entry name" value="PHENOLIC ACID DECARBOXYLASE PADC"/>
    <property type="match status" value="1"/>
</dbReference>
<evidence type="ECO:0000313" key="2">
    <source>
        <dbReference type="Proteomes" id="UP000650533"/>
    </source>
</evidence>
<sequence length="117" mass="13708">MAGRFNYQHCHIQEVREDEIFQISWVEETDTIVSLIVDLPHKRLTTFMAFSYGHWSFPEQAHGNKRSVQDLERWRGLATREAGLPMKRHIIPEQATIDRIFEGQGDLEDIDNNDITL</sequence>
<accession>A0A8H8SYC1</accession>
<name>A0A8H8SYC1_9AGAM</name>
<protein>
    <submittedName>
        <fullName evidence="1">Phenolic acid decarboxylase</fullName>
    </submittedName>
</protein>
<dbReference type="KEGG" id="rsx:RhiXN_06182"/>
<reference evidence="1" key="1">
    <citation type="submission" date="2020-05" db="EMBL/GenBank/DDBJ databases">
        <title>Evolutionary and genomic comparisons of hybrid uninucleate and nonhybrid Rhizoctonia fungi.</title>
        <authorList>
            <person name="Li C."/>
            <person name="Chen X."/>
        </authorList>
    </citation>
    <scope>NUCLEOTIDE SEQUENCE</scope>
    <source>
        <strain evidence="1">AG-1 IA</strain>
    </source>
</reference>
<dbReference type="EMBL" id="CP059664">
    <property type="protein sequence ID" value="QRW21193.1"/>
    <property type="molecule type" value="Genomic_DNA"/>
</dbReference>
<gene>
    <name evidence="1" type="ORF">RhiXN_06182</name>
</gene>
<dbReference type="Pfam" id="PF05870">
    <property type="entry name" value="PA_decarbox"/>
    <property type="match status" value="1"/>
</dbReference>
<dbReference type="Proteomes" id="UP000650533">
    <property type="component" value="Chromosome 7"/>
</dbReference>
<dbReference type="GeneID" id="67028461"/>
<dbReference type="RefSeq" id="XP_043181430.1">
    <property type="nucleotide sequence ID" value="XM_043325998.1"/>
</dbReference>
<dbReference type="AlphaFoldDB" id="A0A8H8SYC1"/>
<dbReference type="SUPFAM" id="SSF50814">
    <property type="entry name" value="Lipocalins"/>
    <property type="match status" value="1"/>
</dbReference>
<evidence type="ECO:0000313" key="1">
    <source>
        <dbReference type="EMBL" id="QRW21193.1"/>
    </source>
</evidence>
<proteinExistence type="predicted"/>